<keyword evidence="2" id="KW-1133">Transmembrane helix</keyword>
<dbReference type="RefSeq" id="WP_319952946.1">
    <property type="nucleotide sequence ID" value="NZ_JAXAVX010000001.1"/>
</dbReference>
<proteinExistence type="predicted"/>
<evidence type="ECO:0000256" key="2">
    <source>
        <dbReference type="SAM" id="Phobius"/>
    </source>
</evidence>
<protein>
    <recommendedName>
        <fullName evidence="5">POTRA domain-containing protein</fullName>
    </recommendedName>
</protein>
<evidence type="ECO:0000313" key="3">
    <source>
        <dbReference type="EMBL" id="MDX8150804.1"/>
    </source>
</evidence>
<sequence length="243" mass="25672">MPAPDTPFDPFGRRAEESSPTFPTRSAVARRRGPSTRPPVLRALGRLLAVALLLVAGGGAVAATLRHAVDVGADQSRAIAFALTHDPLGPRSLLRPAGMRRALQRAAPEIRAGERVESLTATPTRVLLTVVASTGSRRWIRIGVDGDRGTTLLAGGGAIATNGVRLRDLRPERALRVLARRLARMGPPAPEPTVTASVVTSTSVAFGTGLVPRTTTRRQLRWTLSVEGEPGADRTLAVDEAGR</sequence>
<dbReference type="EMBL" id="JAXAVX010000001">
    <property type="protein sequence ID" value="MDX8150804.1"/>
    <property type="molecule type" value="Genomic_DNA"/>
</dbReference>
<comment type="caution">
    <text evidence="3">The sequence shown here is derived from an EMBL/GenBank/DDBJ whole genome shotgun (WGS) entry which is preliminary data.</text>
</comment>
<evidence type="ECO:0000256" key="1">
    <source>
        <dbReference type="SAM" id="MobiDB-lite"/>
    </source>
</evidence>
<dbReference type="Proteomes" id="UP001277761">
    <property type="component" value="Unassembled WGS sequence"/>
</dbReference>
<evidence type="ECO:0008006" key="5">
    <source>
        <dbReference type="Google" id="ProtNLM"/>
    </source>
</evidence>
<name>A0ABU4VG70_9ACTN</name>
<reference evidence="3 4" key="1">
    <citation type="submission" date="2023-11" db="EMBL/GenBank/DDBJ databases">
        <authorList>
            <person name="Xu M."/>
            <person name="Jiang T."/>
        </authorList>
    </citation>
    <scope>NUCLEOTIDE SEQUENCE [LARGE SCALE GENOMIC DNA]</scope>
    <source>
        <strain evidence="3 4">SD</strain>
    </source>
</reference>
<feature type="region of interest" description="Disordered" evidence="1">
    <location>
        <begin position="1"/>
        <end position="36"/>
    </location>
</feature>
<keyword evidence="2" id="KW-0812">Transmembrane</keyword>
<gene>
    <name evidence="3" type="ORF">SK069_04290</name>
</gene>
<organism evidence="3 4">
    <name type="scientific">Patulibacter brassicae</name>
    <dbReference type="NCBI Taxonomy" id="1705717"/>
    <lineage>
        <taxon>Bacteria</taxon>
        <taxon>Bacillati</taxon>
        <taxon>Actinomycetota</taxon>
        <taxon>Thermoleophilia</taxon>
        <taxon>Solirubrobacterales</taxon>
        <taxon>Patulibacteraceae</taxon>
        <taxon>Patulibacter</taxon>
    </lineage>
</organism>
<evidence type="ECO:0000313" key="4">
    <source>
        <dbReference type="Proteomes" id="UP001277761"/>
    </source>
</evidence>
<keyword evidence="4" id="KW-1185">Reference proteome</keyword>
<accession>A0ABU4VG70</accession>
<feature type="transmembrane region" description="Helical" evidence="2">
    <location>
        <begin position="43"/>
        <end position="65"/>
    </location>
</feature>
<keyword evidence="2" id="KW-0472">Membrane</keyword>